<evidence type="ECO:0000256" key="5">
    <source>
        <dbReference type="ARBA" id="ARBA00023242"/>
    </source>
</evidence>
<dbReference type="GO" id="GO:0140801">
    <property type="term" value="F:histone H2AXY142 kinase activity"/>
    <property type="evidence" value="ECO:0007669"/>
    <property type="project" value="InterPro"/>
</dbReference>
<dbReference type="InterPro" id="IPR001965">
    <property type="entry name" value="Znf_PHD"/>
</dbReference>
<name>A0A158R484_9BILA</name>
<dbReference type="InterPro" id="IPR019787">
    <property type="entry name" value="Znf_PHD-finger"/>
</dbReference>
<keyword evidence="12" id="KW-1185">Reference proteome</keyword>
<proteinExistence type="predicted"/>
<dbReference type="InterPro" id="IPR013136">
    <property type="entry name" value="WSTF_Acf1_Cbp146"/>
</dbReference>
<sequence>MPICEGICWHKHQSGNEEFTLLETGETFETECALKQRELDYKKKKWTCRHDANGQFRTFSEAYKEEKRVLGKILDKMPNAMVRDIFQRIHHSALTAKELAQQISEHLSRTFYLDDEVVFTNMNSECKGRVTEEEEYIDCNGGSYNIEILGDKCKNVTFRVLATNMRRIKEILLDELVILIPLVAQKISKTGFWSLDDTLKQKFKICDKLHSLFTKCSCEKRNSVDETDPGKHNSSSCSLVLKQQMKLIGNAKDTCKQDLGADFEKTQGKDVKRRSKKPLQLKNDASINCSQKSIYKFLLTSPGTSSPSIAISSPRTVAERRYEKALSRIIKLFPAPEPKEFCHACNFALSVLSEKQIESIPYEEIRYGILLQRDKKNDMALSAKMSREEKREYLRLKKKEREEKFGNLDHKLTILLKKKLDDNSLRGLTSLPKLEAVKFGEHSSYFGTCLFITEFLNVFQSLLIPKFVPSAEELLDTLKNDESSGAYIIQHLSMIIMNTLLQTPEVKECFVFGVPISKVPVTLSTLSELIRIILRWHIYGKNTAQDDEVHMYPHKMFYANSTKKLNTQNKIYENILEKLNILEVTELSVGEQIEVMKCLIECVQDSSVFRLFLEETVFDQLKSISTEKDQLEMELLKQKDELRSLPFFPHRSDEIVTRRQAIEENKVEKDRQRFIKSIEIVEEKLKSLLQNEEKCLKTSKRMQRLTPLGYDRYHRRYWFFENSPNKGIYVEKGWFSQITKEFPENNLDDESEINKGKVLISESSEKTMSRGKLFEDFENLYNDRTTFPSSSDSEQWYKICDEKTLQCLVSALSQKGIRESKLLENIETIFDEFNESCKKLGLSAKDKSVKTSRNSKDGNVSAAETLQSEIHNFESELRRRRFTRIDENDFLEKIEHSKSLCQLRRLVLEICESIPEADFRKIPAFVFSLKNWKDHLMNATSVSQLGVLLHVLEMQIKWDYSLRGKKCRICNRGRQEELVICEKCGDGMHLFCIRPKLTQMPPGGLFICSNCKEDDLSDAMETEDDDDAESYSSSTCDDAKGTQLSHEDQDRFTILQKESIKYLKTLKNDRQAYQWLQKVPAGQSKCRSGSITLKSINDKLLSYASEYKLRSDLRALFKAAVSFYQLDPKKQKHLCRLRNRLGL</sequence>
<keyword evidence="4" id="KW-0862">Zinc</keyword>
<dbReference type="STRING" id="451379.A0A158R484"/>
<dbReference type="Gene3D" id="2.30.30.1150">
    <property type="match status" value="1"/>
</dbReference>
<keyword evidence="5 7" id="KW-0539">Nucleus</keyword>
<feature type="region of interest" description="Disordered" evidence="8">
    <location>
        <begin position="1022"/>
        <end position="1044"/>
    </location>
</feature>
<dbReference type="InterPro" id="IPR028941">
    <property type="entry name" value="WHIM2_dom"/>
</dbReference>
<dbReference type="InterPro" id="IPR011011">
    <property type="entry name" value="Znf_FYVE_PHD"/>
</dbReference>
<dbReference type="GO" id="GO:0006974">
    <property type="term" value="P:DNA damage response"/>
    <property type="evidence" value="ECO:0007669"/>
    <property type="project" value="TreeGrafter"/>
</dbReference>
<dbReference type="InterPro" id="IPR047174">
    <property type="entry name" value="BAZ1B"/>
</dbReference>
<evidence type="ECO:0000313" key="12">
    <source>
        <dbReference type="Proteomes" id="UP000046393"/>
    </source>
</evidence>
<protein>
    <submittedName>
        <fullName evidence="13">DDT domain-containing protein</fullName>
    </submittedName>
</protein>
<dbReference type="SMART" id="SM00249">
    <property type="entry name" value="PHD"/>
    <property type="match status" value="1"/>
</dbReference>
<comment type="subcellular location">
    <subcellularLocation>
        <location evidence="1 7">Nucleus</location>
    </subcellularLocation>
</comment>
<feature type="domain" description="WAC" evidence="11">
    <location>
        <begin position="16"/>
        <end position="124"/>
    </location>
</feature>
<evidence type="ECO:0000259" key="9">
    <source>
        <dbReference type="PROSITE" id="PS50016"/>
    </source>
</evidence>
<evidence type="ECO:0000256" key="2">
    <source>
        <dbReference type="ARBA" id="ARBA00022723"/>
    </source>
</evidence>
<dbReference type="PROSITE" id="PS50827">
    <property type="entry name" value="DDT"/>
    <property type="match status" value="1"/>
</dbReference>
<accession>A0A158R484</accession>
<organism evidence="12 13">
    <name type="scientific">Syphacia muris</name>
    <dbReference type="NCBI Taxonomy" id="451379"/>
    <lineage>
        <taxon>Eukaryota</taxon>
        <taxon>Metazoa</taxon>
        <taxon>Ecdysozoa</taxon>
        <taxon>Nematoda</taxon>
        <taxon>Chromadorea</taxon>
        <taxon>Rhabditida</taxon>
        <taxon>Spirurina</taxon>
        <taxon>Oxyuridomorpha</taxon>
        <taxon>Oxyuroidea</taxon>
        <taxon>Oxyuridae</taxon>
        <taxon>Syphacia</taxon>
    </lineage>
</organism>
<dbReference type="Pfam" id="PF15613">
    <property type="entry name" value="WSD"/>
    <property type="match status" value="1"/>
</dbReference>
<dbReference type="Proteomes" id="UP000046393">
    <property type="component" value="Unplaced"/>
</dbReference>
<evidence type="ECO:0000259" key="10">
    <source>
        <dbReference type="PROSITE" id="PS50827"/>
    </source>
</evidence>
<feature type="domain" description="PHD-type" evidence="9">
    <location>
        <begin position="964"/>
        <end position="1014"/>
    </location>
</feature>
<evidence type="ECO:0000256" key="1">
    <source>
        <dbReference type="ARBA" id="ARBA00004123"/>
    </source>
</evidence>
<dbReference type="Pfam" id="PF00628">
    <property type="entry name" value="PHD"/>
    <property type="match status" value="1"/>
</dbReference>
<evidence type="ECO:0000256" key="7">
    <source>
        <dbReference type="PROSITE-ProRule" id="PRU00475"/>
    </source>
</evidence>
<keyword evidence="2" id="KW-0479">Metal-binding</keyword>
<dbReference type="GO" id="GO:0042393">
    <property type="term" value="F:histone binding"/>
    <property type="evidence" value="ECO:0007669"/>
    <property type="project" value="TreeGrafter"/>
</dbReference>
<dbReference type="Pfam" id="PF10537">
    <property type="entry name" value="WAC_Acf1_DNA_bd"/>
    <property type="match status" value="1"/>
</dbReference>
<keyword evidence="3 6" id="KW-0863">Zinc-finger</keyword>
<evidence type="ECO:0000313" key="13">
    <source>
        <dbReference type="WBParaSite" id="SMUV_0000265901-mRNA-1"/>
    </source>
</evidence>
<dbReference type="PROSITE" id="PS51136">
    <property type="entry name" value="WAC"/>
    <property type="match status" value="1"/>
</dbReference>
<dbReference type="PROSITE" id="PS50016">
    <property type="entry name" value="ZF_PHD_2"/>
    <property type="match status" value="1"/>
</dbReference>
<reference evidence="13" key="1">
    <citation type="submission" date="2016-04" db="UniProtKB">
        <authorList>
            <consortium name="WormBaseParasite"/>
        </authorList>
    </citation>
    <scope>IDENTIFICATION</scope>
</reference>
<dbReference type="PANTHER" id="PTHR46802">
    <property type="entry name" value="TYROSINE-PROTEIN KINASE BAZ1B"/>
    <property type="match status" value="1"/>
</dbReference>
<dbReference type="WBParaSite" id="SMUV_0000265901-mRNA-1">
    <property type="protein sequence ID" value="SMUV_0000265901-mRNA-1"/>
    <property type="gene ID" value="SMUV_0000265901"/>
</dbReference>
<evidence type="ECO:0000256" key="6">
    <source>
        <dbReference type="PROSITE-ProRule" id="PRU00146"/>
    </source>
</evidence>
<dbReference type="InterPro" id="IPR018501">
    <property type="entry name" value="DDT_dom"/>
</dbReference>
<dbReference type="PANTHER" id="PTHR46802:SF1">
    <property type="entry name" value="TYROSINE-PROTEIN KINASE BAZ1B"/>
    <property type="match status" value="1"/>
</dbReference>
<evidence type="ECO:0000256" key="4">
    <source>
        <dbReference type="ARBA" id="ARBA00022833"/>
    </source>
</evidence>
<dbReference type="GO" id="GO:0090535">
    <property type="term" value="C:WICH complex"/>
    <property type="evidence" value="ECO:0007669"/>
    <property type="project" value="InterPro"/>
</dbReference>
<evidence type="ECO:0000256" key="3">
    <source>
        <dbReference type="ARBA" id="ARBA00022771"/>
    </source>
</evidence>
<dbReference type="AlphaFoldDB" id="A0A158R484"/>
<dbReference type="SUPFAM" id="SSF57903">
    <property type="entry name" value="FYVE/PHD zinc finger"/>
    <property type="match status" value="1"/>
</dbReference>
<dbReference type="GO" id="GO:0008270">
    <property type="term" value="F:zinc ion binding"/>
    <property type="evidence" value="ECO:0007669"/>
    <property type="project" value="UniProtKB-KW"/>
</dbReference>
<evidence type="ECO:0000256" key="8">
    <source>
        <dbReference type="SAM" id="MobiDB-lite"/>
    </source>
</evidence>
<feature type="domain" description="DDT" evidence="10">
    <location>
        <begin position="443"/>
        <end position="506"/>
    </location>
</feature>
<evidence type="ECO:0000259" key="11">
    <source>
        <dbReference type="PROSITE" id="PS51136"/>
    </source>
</evidence>